<dbReference type="InterPro" id="IPR051126">
    <property type="entry name" value="Thiosulfate_sulfurtransferase"/>
</dbReference>
<dbReference type="Pfam" id="PF00581">
    <property type="entry name" value="Rhodanese"/>
    <property type="match status" value="1"/>
</dbReference>
<dbReference type="EMBL" id="LGUT01004308">
    <property type="protein sequence ID" value="KOG54816.1"/>
    <property type="molecule type" value="Genomic_DNA"/>
</dbReference>
<dbReference type="Proteomes" id="UP000037020">
    <property type="component" value="Unassembled WGS sequence"/>
</dbReference>
<dbReference type="Gene3D" id="3.40.250.10">
    <property type="entry name" value="Rhodanese-like domain"/>
    <property type="match status" value="1"/>
</dbReference>
<feature type="non-terminal residue" evidence="5">
    <location>
        <position position="74"/>
    </location>
</feature>
<comment type="caution">
    <text evidence="5">The sequence shown here is derived from an EMBL/GenBank/DDBJ whole genome shotgun (WGS) entry which is preliminary data.</text>
</comment>
<dbReference type="InterPro" id="IPR001763">
    <property type="entry name" value="Rhodanese-like_dom"/>
</dbReference>
<reference evidence="5 6" key="1">
    <citation type="submission" date="2015-07" db="EMBL/GenBank/DDBJ databases">
        <authorList>
            <person name="Ju K.-S."/>
            <person name="Doroghazi J.R."/>
            <person name="Metcalf W.W."/>
        </authorList>
    </citation>
    <scope>NUCLEOTIDE SEQUENCE [LARGE SCALE GENOMIC DNA]</scope>
    <source>
        <strain evidence="5 6">NRRL B-3589</strain>
    </source>
</reference>
<organism evidence="5 6">
    <name type="scientific">Streptomyces varsoviensis</name>
    <dbReference type="NCBI Taxonomy" id="67373"/>
    <lineage>
        <taxon>Bacteria</taxon>
        <taxon>Bacillati</taxon>
        <taxon>Actinomycetota</taxon>
        <taxon>Actinomycetes</taxon>
        <taxon>Kitasatosporales</taxon>
        <taxon>Streptomycetaceae</taxon>
        <taxon>Streptomyces</taxon>
    </lineage>
</organism>
<keyword evidence="2" id="KW-0677">Repeat</keyword>
<comment type="catalytic activity">
    <reaction evidence="3">
        <text>thiosulfate + hydrogen cyanide = thiocyanate + sulfite + 2 H(+)</text>
        <dbReference type="Rhea" id="RHEA:16881"/>
        <dbReference type="ChEBI" id="CHEBI:15378"/>
        <dbReference type="ChEBI" id="CHEBI:17359"/>
        <dbReference type="ChEBI" id="CHEBI:18022"/>
        <dbReference type="ChEBI" id="CHEBI:18407"/>
        <dbReference type="ChEBI" id="CHEBI:33542"/>
        <dbReference type="EC" id="2.8.1.1"/>
    </reaction>
</comment>
<gene>
    <name evidence="5" type="ORF">ADK38_43865</name>
</gene>
<dbReference type="SUPFAM" id="SSF52821">
    <property type="entry name" value="Rhodanese/Cell cycle control phosphatase"/>
    <property type="match status" value="1"/>
</dbReference>
<evidence type="ECO:0000313" key="5">
    <source>
        <dbReference type="EMBL" id="KOG54816.1"/>
    </source>
</evidence>
<dbReference type="PROSITE" id="PS50206">
    <property type="entry name" value="RHODANESE_3"/>
    <property type="match status" value="1"/>
</dbReference>
<evidence type="ECO:0000259" key="4">
    <source>
        <dbReference type="PROSITE" id="PS50206"/>
    </source>
</evidence>
<evidence type="ECO:0000256" key="3">
    <source>
        <dbReference type="ARBA" id="ARBA00047549"/>
    </source>
</evidence>
<proteinExistence type="predicted"/>
<feature type="domain" description="Rhodanese" evidence="4">
    <location>
        <begin position="1"/>
        <end position="57"/>
    </location>
</feature>
<name>A0ABR5IT71_9ACTN</name>
<dbReference type="EC" id="2.8.1.1" evidence="1"/>
<dbReference type="PANTHER" id="PTHR43855:SF1">
    <property type="entry name" value="THIOSULFATE SULFURTRANSFERASE"/>
    <property type="match status" value="1"/>
</dbReference>
<evidence type="ECO:0000256" key="2">
    <source>
        <dbReference type="ARBA" id="ARBA00022737"/>
    </source>
</evidence>
<evidence type="ECO:0000313" key="6">
    <source>
        <dbReference type="Proteomes" id="UP000037020"/>
    </source>
</evidence>
<dbReference type="PANTHER" id="PTHR43855">
    <property type="entry name" value="THIOSULFATE SULFURTRANSFERASE"/>
    <property type="match status" value="1"/>
</dbReference>
<keyword evidence="6" id="KW-1185">Reference proteome</keyword>
<accession>A0ABR5IT71</accession>
<sequence>MRRAGVSADRAVVVYDGGQGWGAARGWWLLRWTGHTDVRVLDGGLAAWTAFGGALTTEVPAPEPGDFEPQPGAG</sequence>
<dbReference type="InterPro" id="IPR036873">
    <property type="entry name" value="Rhodanese-like_dom_sf"/>
</dbReference>
<protein>
    <recommendedName>
        <fullName evidence="1">thiosulfate sulfurtransferase</fullName>
        <ecNumber evidence="1">2.8.1.1</ecNumber>
    </recommendedName>
</protein>
<evidence type="ECO:0000256" key="1">
    <source>
        <dbReference type="ARBA" id="ARBA00012245"/>
    </source>
</evidence>